<evidence type="ECO:0000256" key="1">
    <source>
        <dbReference type="SAM" id="MobiDB-lite"/>
    </source>
</evidence>
<dbReference type="Gene3D" id="1.20.140.150">
    <property type="match status" value="1"/>
</dbReference>
<keyword evidence="2" id="KW-1133">Transmembrane helix</keyword>
<feature type="transmembrane region" description="Helical" evidence="2">
    <location>
        <begin position="189"/>
        <end position="217"/>
    </location>
</feature>
<feature type="compositionally biased region" description="Polar residues" evidence="1">
    <location>
        <begin position="254"/>
        <end position="271"/>
    </location>
</feature>
<proteinExistence type="predicted"/>
<feature type="region of interest" description="Disordered" evidence="1">
    <location>
        <begin position="227"/>
        <end position="276"/>
    </location>
</feature>
<dbReference type="Proteomes" id="UP000887540">
    <property type="component" value="Unplaced"/>
</dbReference>
<feature type="transmembrane region" description="Helical" evidence="2">
    <location>
        <begin position="146"/>
        <end position="169"/>
    </location>
</feature>
<dbReference type="PANTHER" id="PTHR35574:SF1">
    <property type="entry name" value="CLC-LIKE PROTEIN"/>
    <property type="match status" value="1"/>
</dbReference>
<evidence type="ECO:0000313" key="3">
    <source>
        <dbReference type="Proteomes" id="UP000887540"/>
    </source>
</evidence>
<dbReference type="AlphaFoldDB" id="A0A914CEB0"/>
<dbReference type="InterPro" id="IPR010761">
    <property type="entry name" value="Clc_prot-like"/>
</dbReference>
<name>A0A914CEB0_9BILA</name>
<keyword evidence="3" id="KW-1185">Reference proteome</keyword>
<reference evidence="4" key="1">
    <citation type="submission" date="2022-11" db="UniProtKB">
        <authorList>
            <consortium name="WormBaseParasite"/>
        </authorList>
    </citation>
    <scope>IDENTIFICATION</scope>
</reference>
<dbReference type="WBParaSite" id="ACRNAN_Path_998.g3832.t1">
    <property type="protein sequence ID" value="ACRNAN_Path_998.g3832.t1"/>
    <property type="gene ID" value="ACRNAN_Path_998.g3832"/>
</dbReference>
<organism evidence="3 4">
    <name type="scientific">Acrobeloides nanus</name>
    <dbReference type="NCBI Taxonomy" id="290746"/>
    <lineage>
        <taxon>Eukaryota</taxon>
        <taxon>Metazoa</taxon>
        <taxon>Ecdysozoa</taxon>
        <taxon>Nematoda</taxon>
        <taxon>Chromadorea</taxon>
        <taxon>Rhabditida</taxon>
        <taxon>Tylenchina</taxon>
        <taxon>Cephalobomorpha</taxon>
        <taxon>Cephaloboidea</taxon>
        <taxon>Cephalobidae</taxon>
        <taxon>Acrobeloides</taxon>
    </lineage>
</organism>
<protein>
    <submittedName>
        <fullName evidence="4">Uncharacterized protein</fullName>
    </submittedName>
</protein>
<sequence>MSLLSTKYILLLISIVLILIGIGLSLAGTLSAAWQVVDLTEFGVEHEHGLWIDCARSIRPNMDSSQPVVDYSLHCMYKFDDSADRVVNDMLWNYDVDGTAGESAQHKFWLWHKLILSFIIASEFLAISAICLGCLSNWLSGMSMGFTIAVFLMMLSSIIADSIFFIAANRIDVRFVQAMVGTYEQRIGYAFYLHCSGTLSWTFAFICAILSTLFACMGPKKIREKERPAALSKTNKSVRTEKPQQIRLPHNPVTPMSDSTYIRMDSPSSEKSYGILKKTRLNTPSTEV</sequence>
<dbReference type="Pfam" id="PF07062">
    <property type="entry name" value="Clc-like"/>
    <property type="match status" value="1"/>
</dbReference>
<dbReference type="PANTHER" id="PTHR35574">
    <property type="entry name" value="PUTATIVE-RELATED"/>
    <property type="match status" value="1"/>
</dbReference>
<feature type="transmembrane region" description="Helical" evidence="2">
    <location>
        <begin position="114"/>
        <end position="139"/>
    </location>
</feature>
<keyword evidence="2" id="KW-0472">Membrane</keyword>
<keyword evidence="2" id="KW-0812">Transmembrane</keyword>
<evidence type="ECO:0000256" key="2">
    <source>
        <dbReference type="SAM" id="Phobius"/>
    </source>
</evidence>
<dbReference type="GO" id="GO:0016020">
    <property type="term" value="C:membrane"/>
    <property type="evidence" value="ECO:0007669"/>
    <property type="project" value="InterPro"/>
</dbReference>
<accession>A0A914CEB0</accession>
<evidence type="ECO:0000313" key="4">
    <source>
        <dbReference type="WBParaSite" id="ACRNAN_Path_998.g3832.t1"/>
    </source>
</evidence>